<dbReference type="InterPro" id="IPR013718">
    <property type="entry name" value="COQ9_C"/>
</dbReference>
<keyword evidence="13" id="KW-0830">Ubiquinone</keyword>
<dbReference type="AlphaFoldDB" id="A0A6F9DA14"/>
<feature type="domain" description="COQ9 C-terminal" evidence="11">
    <location>
        <begin position="216"/>
        <end position="278"/>
    </location>
</feature>
<reference evidence="13" key="1">
    <citation type="submission" date="2020-04" db="EMBL/GenBank/DDBJ databases">
        <authorList>
            <person name="Neveu A P."/>
        </authorList>
    </citation>
    <scope>NUCLEOTIDE SEQUENCE</scope>
    <source>
        <tissue evidence="13">Whole embryo</tissue>
    </source>
</reference>
<feature type="region of interest" description="Disordered" evidence="10">
    <location>
        <begin position="76"/>
        <end position="97"/>
    </location>
</feature>
<comment type="subcellular location">
    <subcellularLocation>
        <location evidence="1 9">Mitochondrion</location>
    </subcellularLocation>
</comment>
<evidence type="ECO:0000256" key="1">
    <source>
        <dbReference type="ARBA" id="ARBA00004173"/>
    </source>
</evidence>
<evidence type="ECO:0000259" key="12">
    <source>
        <dbReference type="Pfam" id="PF21392"/>
    </source>
</evidence>
<evidence type="ECO:0000256" key="7">
    <source>
        <dbReference type="ARBA" id="ARBA00023128"/>
    </source>
</evidence>
<feature type="compositionally biased region" description="Basic and acidic residues" evidence="10">
    <location>
        <begin position="83"/>
        <end position="95"/>
    </location>
</feature>
<dbReference type="GO" id="GO:0006744">
    <property type="term" value="P:ubiquinone biosynthetic process"/>
    <property type="evidence" value="ECO:0007669"/>
    <property type="project" value="UniProtKB-UniRule"/>
</dbReference>
<evidence type="ECO:0000256" key="4">
    <source>
        <dbReference type="ARBA" id="ARBA00022688"/>
    </source>
</evidence>
<keyword evidence="6 9" id="KW-0446">Lipid-binding</keyword>
<evidence type="ECO:0000259" key="11">
    <source>
        <dbReference type="Pfam" id="PF08511"/>
    </source>
</evidence>
<evidence type="ECO:0000256" key="10">
    <source>
        <dbReference type="SAM" id="MobiDB-lite"/>
    </source>
</evidence>
<evidence type="ECO:0000256" key="6">
    <source>
        <dbReference type="ARBA" id="ARBA00023121"/>
    </source>
</evidence>
<evidence type="ECO:0000256" key="2">
    <source>
        <dbReference type="ARBA" id="ARBA00004749"/>
    </source>
</evidence>
<dbReference type="PANTHER" id="PTHR21427">
    <property type="entry name" value="UBIQUINONE BIOSYNTHESIS PROTEIN COQ9, MITOCHONDRIAL"/>
    <property type="match status" value="1"/>
</dbReference>
<comment type="subunit">
    <text evidence="8">Homodimer. Heterodimer; two heterodimers of COQ7:COQ9 come together on the same side of the lipid pseudo-bilayer and form a curved tetramer with a hydrophobic surface suitable for membrane interaction. These two tetramers assemble into a soluble octamer with a pseudo-bilayer of lipids captured within. Interacts with COQ7; this interaction allows ubiquinone (CoQ) isoprene intermediates presentation to COQ7 and facilitates the COQ7-mediated hydroxylase step.</text>
</comment>
<keyword evidence="4 9" id="KW-0831">Ubiquinone biosynthesis</keyword>
<evidence type="ECO:0000256" key="5">
    <source>
        <dbReference type="ARBA" id="ARBA00022946"/>
    </source>
</evidence>
<comment type="pathway">
    <text evidence="2 9">Cofactor biosynthesis; ubiquinone biosynthesis.</text>
</comment>
<evidence type="ECO:0000256" key="9">
    <source>
        <dbReference type="RuleBase" id="RU366063"/>
    </source>
</evidence>
<dbReference type="FunFam" id="1.10.357.10:FF:000004">
    <property type="entry name" value="Ubiquinone biosynthesis protein COQ9, mitochondrial"/>
    <property type="match status" value="1"/>
</dbReference>
<dbReference type="InterPro" id="IPR012762">
    <property type="entry name" value="Ubiq_biosynth_COQ9"/>
</dbReference>
<dbReference type="NCBIfam" id="TIGR02396">
    <property type="entry name" value="diverge_rpsU"/>
    <property type="match status" value="1"/>
</dbReference>
<comment type="similarity">
    <text evidence="3 9">Belongs to the COQ9 family.</text>
</comment>
<dbReference type="EMBL" id="LR784127">
    <property type="protein sequence ID" value="CAB3233010.1"/>
    <property type="molecule type" value="mRNA"/>
</dbReference>
<name>A0A6F9DA14_9ASCI</name>
<organism evidence="13">
    <name type="scientific">Phallusia mammillata</name>
    <dbReference type="NCBI Taxonomy" id="59560"/>
    <lineage>
        <taxon>Eukaryota</taxon>
        <taxon>Metazoa</taxon>
        <taxon>Chordata</taxon>
        <taxon>Tunicata</taxon>
        <taxon>Ascidiacea</taxon>
        <taxon>Phlebobranchia</taxon>
        <taxon>Ascidiidae</taxon>
        <taxon>Phallusia</taxon>
    </lineage>
</organism>
<proteinExistence type="evidence at transcript level"/>
<dbReference type="GO" id="GO:0008289">
    <property type="term" value="F:lipid binding"/>
    <property type="evidence" value="ECO:0007669"/>
    <property type="project" value="UniProtKB-UniRule"/>
</dbReference>
<sequence>MSFLCTNAMLYLVVDNMAYSLSRAIINRHLLRILMPTSAQPLIACYHNCQSTKTKQGLLKNKQICVYPRRNVITSETPNPLGEETKENSDNKDKDENEDFDVKTQILDQALEFVEVYGWSREAISNGAEASGYAGVAEGMFRNGGSDLALHFVRKCNAHFEEYLKSESEKLKETDDKPNVTAFLRDAIEFRLRMIIPYIGSWPQAMSLLLHPSIITSSMGELTRMVDDVWYYAGDTSADIKWYAKRGLLAKLYGSMQLVILTDQSPDFRDTWDFLDRR</sequence>
<accession>A0A6F9DA14</accession>
<gene>
    <name evidence="13" type="primary">Coq9</name>
</gene>
<keyword evidence="5" id="KW-0809">Transit peptide</keyword>
<dbReference type="Pfam" id="PF21392">
    <property type="entry name" value="COQ9_N"/>
    <property type="match status" value="1"/>
</dbReference>
<dbReference type="InterPro" id="IPR048674">
    <property type="entry name" value="COQ9_HTH"/>
</dbReference>
<feature type="domain" description="Ubiquinone biosynthesis protein COQ9 HTH" evidence="12">
    <location>
        <begin position="101"/>
        <end position="129"/>
    </location>
</feature>
<dbReference type="PANTHER" id="PTHR21427:SF19">
    <property type="entry name" value="UBIQUINONE BIOSYNTHESIS PROTEIN COQ9, MITOCHONDRIAL"/>
    <property type="match status" value="1"/>
</dbReference>
<evidence type="ECO:0000256" key="3">
    <source>
        <dbReference type="ARBA" id="ARBA00010766"/>
    </source>
</evidence>
<comment type="function">
    <text evidence="9">Membrane-associated protein that warps the membrane surface to access and bind aromatic isoprenes with high specificity, including ubiquinone (CoQ) isoprene intermediates and presents them directly to Coq7, therefore facilitating the Coq7-mediated hydroxylase step. Participates in the biosynthesis of coenzyme Q, also named ubiquinone, an essential lipid-soluble electron transporter for aerobic cellular respiration.</text>
</comment>
<dbReference type="GO" id="GO:0005743">
    <property type="term" value="C:mitochondrial inner membrane"/>
    <property type="evidence" value="ECO:0007669"/>
    <property type="project" value="TreeGrafter"/>
</dbReference>
<dbReference type="Gene3D" id="1.10.357.10">
    <property type="entry name" value="Tetracycline Repressor, domain 2"/>
    <property type="match status" value="1"/>
</dbReference>
<dbReference type="Pfam" id="PF08511">
    <property type="entry name" value="COQ9"/>
    <property type="match status" value="1"/>
</dbReference>
<dbReference type="UniPathway" id="UPA00232"/>
<keyword evidence="7 9" id="KW-0496">Mitochondrion</keyword>
<evidence type="ECO:0000256" key="8">
    <source>
        <dbReference type="ARBA" id="ARBA00062895"/>
    </source>
</evidence>
<protein>
    <recommendedName>
        <fullName evidence="9">Ubiquinone biosynthesis protein</fullName>
    </recommendedName>
</protein>
<evidence type="ECO:0000313" key="13">
    <source>
        <dbReference type="EMBL" id="CAB3233010.1"/>
    </source>
</evidence>